<feature type="transmembrane region" description="Helical" evidence="14">
    <location>
        <begin position="76"/>
        <end position="93"/>
    </location>
</feature>
<feature type="transmembrane region" description="Helical" evidence="14">
    <location>
        <begin position="125"/>
        <end position="143"/>
    </location>
</feature>
<evidence type="ECO:0000313" key="15">
    <source>
        <dbReference type="EMBL" id="UZE94775.1"/>
    </source>
</evidence>
<proteinExistence type="inferred from homology"/>
<reference evidence="15" key="1">
    <citation type="submission" date="2022-06" db="EMBL/GenBank/DDBJ databases">
        <title>Alkalimarinus sp. nov., isolated from gut of a Alitta virens.</title>
        <authorList>
            <person name="Yang A.I."/>
            <person name="Shin N.-R."/>
        </authorList>
    </citation>
    <scope>NUCLEOTIDE SEQUENCE</scope>
    <source>
        <strain evidence="15">A2M4</strain>
    </source>
</reference>
<evidence type="ECO:0000256" key="12">
    <source>
        <dbReference type="ARBA" id="ARBA00033708"/>
    </source>
</evidence>
<evidence type="ECO:0000256" key="7">
    <source>
        <dbReference type="ARBA" id="ARBA00022989"/>
    </source>
</evidence>
<keyword evidence="6 14" id="KW-0769">Symport</keyword>
<comment type="catalytic activity">
    <reaction evidence="12">
        <text>L-proline(in) + Na(+)(in) = L-proline(out) + Na(+)(out)</text>
        <dbReference type="Rhea" id="RHEA:28967"/>
        <dbReference type="ChEBI" id="CHEBI:29101"/>
        <dbReference type="ChEBI" id="CHEBI:60039"/>
    </reaction>
</comment>
<feature type="transmembrane region" description="Helical" evidence="14">
    <location>
        <begin position="316"/>
        <end position="341"/>
    </location>
</feature>
<evidence type="ECO:0000256" key="1">
    <source>
        <dbReference type="ARBA" id="ARBA00004651"/>
    </source>
</evidence>
<feature type="transmembrane region" description="Helical" evidence="14">
    <location>
        <begin position="374"/>
        <end position="394"/>
    </location>
</feature>
<keyword evidence="16" id="KW-1185">Reference proteome</keyword>
<evidence type="ECO:0000256" key="13">
    <source>
        <dbReference type="RuleBase" id="RU362091"/>
    </source>
</evidence>
<protein>
    <recommendedName>
        <fullName evidence="14">Sodium/proline symporter</fullName>
    </recommendedName>
    <alternativeName>
        <fullName evidence="14">Proline permease</fullName>
    </alternativeName>
</protein>
<dbReference type="Gene3D" id="1.20.1730.10">
    <property type="entry name" value="Sodium/glucose cotransporter"/>
    <property type="match status" value="1"/>
</dbReference>
<evidence type="ECO:0000256" key="3">
    <source>
        <dbReference type="ARBA" id="ARBA00022448"/>
    </source>
</evidence>
<evidence type="ECO:0000256" key="4">
    <source>
        <dbReference type="ARBA" id="ARBA00022475"/>
    </source>
</evidence>
<dbReference type="PANTHER" id="PTHR48086">
    <property type="entry name" value="SODIUM/PROLINE SYMPORTER-RELATED"/>
    <property type="match status" value="1"/>
</dbReference>
<dbReference type="EMBL" id="CP100390">
    <property type="protein sequence ID" value="UZE94775.1"/>
    <property type="molecule type" value="Genomic_DNA"/>
</dbReference>
<dbReference type="InterPro" id="IPR050277">
    <property type="entry name" value="Sodium:Solute_Symporter"/>
</dbReference>
<feature type="transmembrane region" description="Helical" evidence="14">
    <location>
        <begin position="237"/>
        <end position="260"/>
    </location>
</feature>
<gene>
    <name evidence="15" type="primary">putP</name>
    <name evidence="15" type="ORF">NKI27_11870</name>
</gene>
<accession>A0ABY6MY71</accession>
<evidence type="ECO:0000313" key="16">
    <source>
        <dbReference type="Proteomes" id="UP001163739"/>
    </source>
</evidence>
<evidence type="ECO:0000256" key="6">
    <source>
        <dbReference type="ARBA" id="ARBA00022847"/>
    </source>
</evidence>
<feature type="transmembrane region" description="Helical" evidence="14">
    <location>
        <begin position="6"/>
        <end position="27"/>
    </location>
</feature>
<keyword evidence="9 14" id="KW-0406">Ion transport</keyword>
<keyword evidence="8 14" id="KW-0915">Sodium</keyword>
<keyword evidence="4" id="KW-1003">Cell membrane</keyword>
<feature type="transmembrane region" description="Helical" evidence="14">
    <location>
        <begin position="281"/>
        <end position="304"/>
    </location>
</feature>
<evidence type="ECO:0000256" key="10">
    <source>
        <dbReference type="ARBA" id="ARBA00023136"/>
    </source>
</evidence>
<feature type="transmembrane region" description="Helical" evidence="14">
    <location>
        <begin position="460"/>
        <end position="479"/>
    </location>
</feature>
<comment type="subcellular location">
    <subcellularLocation>
        <location evidence="14">Cell inner membrane</location>
        <topology evidence="14">Multi-pass membrane protein</topology>
    </subcellularLocation>
    <subcellularLocation>
        <location evidence="1">Cell membrane</location>
        <topology evidence="1">Multi-pass membrane protein</topology>
    </subcellularLocation>
</comment>
<feature type="transmembrane region" description="Helical" evidence="14">
    <location>
        <begin position="406"/>
        <end position="425"/>
    </location>
</feature>
<keyword evidence="3 14" id="KW-0813">Transport</keyword>
<dbReference type="Proteomes" id="UP001163739">
    <property type="component" value="Chromosome"/>
</dbReference>
<feature type="transmembrane region" description="Helical" evidence="14">
    <location>
        <begin position="432"/>
        <end position="448"/>
    </location>
</feature>
<dbReference type="Pfam" id="PF00474">
    <property type="entry name" value="SSF"/>
    <property type="match status" value="1"/>
</dbReference>
<evidence type="ECO:0000256" key="11">
    <source>
        <dbReference type="ARBA" id="ARBA00023201"/>
    </source>
</evidence>
<name>A0ABY6MY71_9ALTE</name>
<dbReference type="NCBIfam" id="TIGR00813">
    <property type="entry name" value="sss"/>
    <property type="match status" value="1"/>
</dbReference>
<organism evidence="15 16">
    <name type="scientific">Alkalimarinus alittae</name>
    <dbReference type="NCBI Taxonomy" id="2961619"/>
    <lineage>
        <taxon>Bacteria</taxon>
        <taxon>Pseudomonadati</taxon>
        <taxon>Pseudomonadota</taxon>
        <taxon>Gammaproteobacteria</taxon>
        <taxon>Alteromonadales</taxon>
        <taxon>Alteromonadaceae</taxon>
        <taxon>Alkalimarinus</taxon>
    </lineage>
</organism>
<keyword evidence="10 14" id="KW-0472">Membrane</keyword>
<dbReference type="CDD" id="cd11475">
    <property type="entry name" value="SLC5sbd_PutP"/>
    <property type="match status" value="1"/>
</dbReference>
<evidence type="ECO:0000256" key="2">
    <source>
        <dbReference type="ARBA" id="ARBA00006434"/>
    </source>
</evidence>
<keyword evidence="14" id="KW-0029">Amino-acid transport</keyword>
<dbReference type="InterPro" id="IPR001734">
    <property type="entry name" value="Na/solute_symporter"/>
</dbReference>
<dbReference type="PROSITE" id="PS00457">
    <property type="entry name" value="NA_SOLUT_SYMP_2"/>
    <property type="match status" value="1"/>
</dbReference>
<dbReference type="InterPro" id="IPR018212">
    <property type="entry name" value="Na/solute_symporter_CS"/>
</dbReference>
<evidence type="ECO:0000256" key="9">
    <source>
        <dbReference type="ARBA" id="ARBA00023065"/>
    </source>
</evidence>
<evidence type="ECO:0000256" key="8">
    <source>
        <dbReference type="ARBA" id="ARBA00023053"/>
    </source>
</evidence>
<dbReference type="InterPro" id="IPR011851">
    <property type="entry name" value="Na/Pro_symporter"/>
</dbReference>
<sequence>MIENSLVVTATFIIYLIMMMVIGYIAYKRTTSSSDYFLGGRSLGPWPAALSAGASDMSGWLLLGLPGYALASGFEAFWLAGGLLLGFWLNWLITARRLRVYTIISNDSLTLPAFFSNRFRDNSKLLQIISAFFILLFFLFYTSSGLVAGGKLFETVFGLNYTWAVIIGTLCVISYTLFGGFLAVAWTDLVQGLLMAAALLVVPVIAMQSEGGFTALFDGMEASNPHLLNMFTDSKGETLSIISIVSLVAWGLGYFGQPHILARFAAIRSNRDIPTARRISVIWSGLSQFGALFVGFTGLIYVNTAMGGEIADAEKIFMLLVNALFHPVIAGILLAAILAAVMSTADSQLLVSSSALAEDFYKVLLNKEATPEQVVSVGRLGVVLISVVALSFALSPDNTVLGLVSYAWAGFGAAFGPALLLSLYWKRINRNGALAGIIVGGITVVAWKQLTGGIFDVYEIVPGVLFSTLAIVITSLASAEPSSDITQEFEKMVQELNNDGEIEVSHRVK</sequence>
<dbReference type="NCBIfam" id="TIGR02121">
    <property type="entry name" value="Na_Pro_sym"/>
    <property type="match status" value="1"/>
</dbReference>
<keyword evidence="14" id="KW-0997">Cell inner membrane</keyword>
<dbReference type="PANTHER" id="PTHR48086:SF3">
    <property type="entry name" value="SODIUM_PROLINE SYMPORTER"/>
    <property type="match status" value="1"/>
</dbReference>
<comment type="function">
    <text evidence="14">Catalyzes the sodium-dependent uptake of extracellular L-proline.</text>
</comment>
<keyword evidence="5 14" id="KW-0812">Transmembrane</keyword>
<dbReference type="PROSITE" id="PS50283">
    <property type="entry name" value="NA_SOLUT_SYMP_3"/>
    <property type="match status" value="1"/>
</dbReference>
<keyword evidence="7 14" id="KW-1133">Transmembrane helix</keyword>
<feature type="transmembrane region" description="Helical" evidence="14">
    <location>
        <begin position="193"/>
        <end position="217"/>
    </location>
</feature>
<dbReference type="InterPro" id="IPR038377">
    <property type="entry name" value="Na/Glc_symporter_sf"/>
</dbReference>
<dbReference type="RefSeq" id="WP_265046269.1">
    <property type="nucleotide sequence ID" value="NZ_CP100390.1"/>
</dbReference>
<comment type="similarity">
    <text evidence="2 13">Belongs to the sodium:solute symporter (SSF) (TC 2.A.21) family.</text>
</comment>
<evidence type="ECO:0000256" key="14">
    <source>
        <dbReference type="RuleBase" id="RU366012"/>
    </source>
</evidence>
<feature type="transmembrane region" description="Helical" evidence="14">
    <location>
        <begin position="163"/>
        <end position="186"/>
    </location>
</feature>
<keyword evidence="11 14" id="KW-0739">Sodium transport</keyword>
<evidence type="ECO:0000256" key="5">
    <source>
        <dbReference type="ARBA" id="ARBA00022692"/>
    </source>
</evidence>